<proteinExistence type="predicted"/>
<dbReference type="RefSeq" id="WP_377499791.1">
    <property type="nucleotide sequence ID" value="NZ_JBHMDO010000042.1"/>
</dbReference>
<keyword evidence="3" id="KW-1185">Reference proteome</keyword>
<dbReference type="InterPro" id="IPR025150">
    <property type="entry name" value="GH123_cat"/>
</dbReference>
<evidence type="ECO:0000259" key="1">
    <source>
        <dbReference type="Pfam" id="PF13320"/>
    </source>
</evidence>
<accession>A0ABV5KVY6</accession>
<dbReference type="Proteomes" id="UP001589747">
    <property type="component" value="Unassembled WGS sequence"/>
</dbReference>
<evidence type="ECO:0000313" key="3">
    <source>
        <dbReference type="Proteomes" id="UP001589747"/>
    </source>
</evidence>
<organism evidence="2 3">
    <name type="scientific">Paenibacillus aurantiacus</name>
    <dbReference type="NCBI Taxonomy" id="1936118"/>
    <lineage>
        <taxon>Bacteria</taxon>
        <taxon>Bacillati</taxon>
        <taxon>Bacillota</taxon>
        <taxon>Bacilli</taxon>
        <taxon>Bacillales</taxon>
        <taxon>Paenibacillaceae</taxon>
        <taxon>Paenibacillus</taxon>
    </lineage>
</organism>
<comment type="caution">
    <text evidence="2">The sequence shown here is derived from an EMBL/GenBank/DDBJ whole genome shotgun (WGS) entry which is preliminary data.</text>
</comment>
<protein>
    <submittedName>
        <fullName evidence="2">DUF4091 domain-containing protein</fullName>
    </submittedName>
</protein>
<dbReference type="EMBL" id="JBHMDO010000042">
    <property type="protein sequence ID" value="MFB9329374.1"/>
    <property type="molecule type" value="Genomic_DNA"/>
</dbReference>
<gene>
    <name evidence="2" type="ORF">ACFFSY_25840</name>
</gene>
<name>A0ABV5KVY6_9BACL</name>
<sequence length="544" mass="61684">MFETRLLSSLAKVFVDEEPREKPFNQSSALQGETFAFQVAYRSTHMIKPLTVRAESPLAGAVAIRTVGLAPSELPCFEDADADSLRKTPGLYPDPLYPLDTQPPLALPGQWRAVWVTVEIPESAAGGDYPIRIVFEKETGETLGEETFALTVIPQLLPKQRLIHTEWFHADCIATHYACEVFGEEHWLRLDQFIGTAAAHGINMLLTPLFTPPLDTAVGGERPTVQLVDVTVADGRYSFGFDRLKRWVELGLAKGIEYFEFSHLFTQWGAKHAPKIVATVDGEQRRIFGWETDAAGDAYREFLGQFLPELVAFIKTNGIGDRSYFHVSDEPSREHLEQYRTVSAMLREHLSEFPIIDALSDYAFYELGLVGIPVPANDHIEPFLAHNVEPRWTYYCVSQRQQVSNRFFHMPSSRNRVIGLQLYKFGLQGFLHWGFNFWYSQYSRKAIDPFRVTDADASFPSGDAFLVYPGESGPIESIRLEVFTEALQDLRALELLESRIGKEAVVALLEEGLEQPITFSEYPRSAEWLLEVREKINRRIDNLV</sequence>
<dbReference type="Pfam" id="PF13320">
    <property type="entry name" value="GH123_cat"/>
    <property type="match status" value="1"/>
</dbReference>
<evidence type="ECO:0000313" key="2">
    <source>
        <dbReference type="EMBL" id="MFB9329374.1"/>
    </source>
</evidence>
<feature type="domain" description="Glycoside hydrolase 123 catalytic" evidence="1">
    <location>
        <begin position="167"/>
        <end position="496"/>
    </location>
</feature>
<reference evidence="2 3" key="1">
    <citation type="submission" date="2024-09" db="EMBL/GenBank/DDBJ databases">
        <authorList>
            <person name="Sun Q."/>
            <person name="Mori K."/>
        </authorList>
    </citation>
    <scope>NUCLEOTIDE SEQUENCE [LARGE SCALE GENOMIC DNA]</scope>
    <source>
        <strain evidence="2 3">TISTR 2452</strain>
    </source>
</reference>